<dbReference type="EMBL" id="FOCO01000044">
    <property type="protein sequence ID" value="SEO07280.1"/>
    <property type="molecule type" value="Genomic_DNA"/>
</dbReference>
<gene>
    <name evidence="2" type="ORF">SAMN05216227_104416</name>
</gene>
<dbReference type="InterPro" id="IPR052777">
    <property type="entry name" value="Acetyltransferase_Enz"/>
</dbReference>
<sequence length="92" mass="10474">MLRTFEPSIAEIQRLYVTPSARGNGLARTLSLSLALIDHARAQNFHTIRLDTARHLTGAINLYQSLGFQECSPYHALTPQMDHFIVYFERSL</sequence>
<dbReference type="GO" id="GO:0016747">
    <property type="term" value="F:acyltransferase activity, transferring groups other than amino-acyl groups"/>
    <property type="evidence" value="ECO:0007669"/>
    <property type="project" value="InterPro"/>
</dbReference>
<dbReference type="PANTHER" id="PTHR43305">
    <property type="entry name" value="FAMILY N-ACETYLTRANSFERASE, PUTATIVE (AFU_ORTHOLOGUE AFUA_2G01380)-RELATED"/>
    <property type="match status" value="1"/>
</dbReference>
<reference evidence="2 3" key="1">
    <citation type="submission" date="2016-10" db="EMBL/GenBank/DDBJ databases">
        <authorList>
            <person name="de Groot N.N."/>
        </authorList>
    </citation>
    <scope>NUCLEOTIDE SEQUENCE [LARGE SCALE GENOMIC DNA]</scope>
    <source>
        <strain evidence="2 3">CGMCC 1.10836</strain>
    </source>
</reference>
<dbReference type="AlphaFoldDB" id="A0A1H8LQB7"/>
<accession>A0A1H8LQB7</accession>
<dbReference type="OrthoDB" id="2436196at2"/>
<proteinExistence type="predicted"/>
<protein>
    <submittedName>
        <fullName evidence="2">Putative acetyltransferase/putative acetyltransferase</fullName>
    </submittedName>
</protein>
<evidence type="ECO:0000313" key="2">
    <source>
        <dbReference type="EMBL" id="SEO07280.1"/>
    </source>
</evidence>
<dbReference type="CDD" id="cd04301">
    <property type="entry name" value="NAT_SF"/>
    <property type="match status" value="1"/>
</dbReference>
<dbReference type="InterPro" id="IPR016181">
    <property type="entry name" value="Acyl_CoA_acyltransferase"/>
</dbReference>
<keyword evidence="2" id="KW-0808">Transferase</keyword>
<dbReference type="PROSITE" id="PS51186">
    <property type="entry name" value="GNAT"/>
    <property type="match status" value="1"/>
</dbReference>
<evidence type="ECO:0000313" key="3">
    <source>
        <dbReference type="Proteomes" id="UP000183002"/>
    </source>
</evidence>
<dbReference type="SUPFAM" id="SSF55729">
    <property type="entry name" value="Acyl-CoA N-acyltransferases (Nat)"/>
    <property type="match status" value="1"/>
</dbReference>
<dbReference type="InterPro" id="IPR000182">
    <property type="entry name" value="GNAT_dom"/>
</dbReference>
<keyword evidence="3" id="KW-1185">Reference proteome</keyword>
<dbReference type="PANTHER" id="PTHR43305:SF1">
    <property type="entry name" value="FAMILY N-ACETYLTRANSFERASE, PUTATIVE (AFU_ORTHOLOGUE AFUA_2G01380)-RELATED"/>
    <property type="match status" value="1"/>
</dbReference>
<dbReference type="Pfam" id="PF00583">
    <property type="entry name" value="Acetyltransf_1"/>
    <property type="match status" value="1"/>
</dbReference>
<evidence type="ECO:0000259" key="1">
    <source>
        <dbReference type="PROSITE" id="PS51186"/>
    </source>
</evidence>
<dbReference type="STRING" id="1077947.SAMN05216227_104416"/>
<dbReference type="Gene3D" id="3.40.630.30">
    <property type="match status" value="1"/>
</dbReference>
<organism evidence="2 3">
    <name type="scientific">Pseudorhodobacter antarcticus</name>
    <dbReference type="NCBI Taxonomy" id="1077947"/>
    <lineage>
        <taxon>Bacteria</taxon>
        <taxon>Pseudomonadati</taxon>
        <taxon>Pseudomonadota</taxon>
        <taxon>Alphaproteobacteria</taxon>
        <taxon>Rhodobacterales</taxon>
        <taxon>Paracoccaceae</taxon>
        <taxon>Pseudorhodobacter</taxon>
    </lineage>
</organism>
<feature type="domain" description="N-acetyltransferase" evidence="1">
    <location>
        <begin position="1"/>
        <end position="86"/>
    </location>
</feature>
<name>A0A1H8LQB7_9RHOB</name>
<dbReference type="Proteomes" id="UP000183002">
    <property type="component" value="Unassembled WGS sequence"/>
</dbReference>